<keyword evidence="7" id="KW-1185">Reference proteome</keyword>
<dbReference type="PANTHER" id="PTHR47506">
    <property type="entry name" value="TRANSCRIPTIONAL REGULATORY PROTEIN"/>
    <property type="match status" value="1"/>
</dbReference>
<dbReference type="InterPro" id="IPR001647">
    <property type="entry name" value="HTH_TetR"/>
</dbReference>
<evidence type="ECO:0000259" key="5">
    <source>
        <dbReference type="PROSITE" id="PS50977"/>
    </source>
</evidence>
<gene>
    <name evidence="6" type="ORF">FHX44_113150</name>
</gene>
<dbReference type="Pfam" id="PF16925">
    <property type="entry name" value="TetR_C_13"/>
    <property type="match status" value="1"/>
</dbReference>
<sequence length="212" mass="23110">MERVLTAKGTATKQRIIEGAAQLIRERGVANVGLDDIRAATSTSKSQLFHYFPDGKADLLLAVARHEADQVLQDQQPMLGHLADWESWRAWQQRVIAKYAAQGRRCPLAALTGQLGKADPATEEIITDLYDRWYGFLRAGVEALHRSGQIDPDTDVDKAATAVLTAVTGGTSMLMATERINYLEDALDQVLDGLQRARTAPSGPGRSATTSH</sequence>
<dbReference type="OrthoDB" id="3827407at2"/>
<evidence type="ECO:0000313" key="6">
    <source>
        <dbReference type="EMBL" id="TWF77245.1"/>
    </source>
</evidence>
<keyword evidence="2 4" id="KW-0238">DNA-binding</keyword>
<reference evidence="6 7" key="1">
    <citation type="submission" date="2019-06" db="EMBL/GenBank/DDBJ databases">
        <title>Sequencing the genomes of 1000 actinobacteria strains.</title>
        <authorList>
            <person name="Klenk H.-P."/>
        </authorList>
    </citation>
    <scope>NUCLEOTIDE SEQUENCE [LARGE SCALE GENOMIC DNA]</scope>
    <source>
        <strain evidence="6 7">DSM 45671</strain>
    </source>
</reference>
<dbReference type="AlphaFoldDB" id="A0A561SQX3"/>
<organism evidence="6 7">
    <name type="scientific">Pseudonocardia hierapolitana</name>
    <dbReference type="NCBI Taxonomy" id="1128676"/>
    <lineage>
        <taxon>Bacteria</taxon>
        <taxon>Bacillati</taxon>
        <taxon>Actinomycetota</taxon>
        <taxon>Actinomycetes</taxon>
        <taxon>Pseudonocardiales</taxon>
        <taxon>Pseudonocardiaceae</taxon>
        <taxon>Pseudonocardia</taxon>
    </lineage>
</organism>
<feature type="domain" description="HTH tetR-type" evidence="5">
    <location>
        <begin position="10"/>
        <end position="70"/>
    </location>
</feature>
<dbReference type="EMBL" id="VIWU01000001">
    <property type="protein sequence ID" value="TWF77245.1"/>
    <property type="molecule type" value="Genomic_DNA"/>
</dbReference>
<name>A0A561SQX3_9PSEU</name>
<evidence type="ECO:0000256" key="2">
    <source>
        <dbReference type="ARBA" id="ARBA00023125"/>
    </source>
</evidence>
<accession>A0A561SQX3</accession>
<dbReference type="GO" id="GO:0003677">
    <property type="term" value="F:DNA binding"/>
    <property type="evidence" value="ECO:0007669"/>
    <property type="project" value="UniProtKB-UniRule"/>
</dbReference>
<proteinExistence type="predicted"/>
<dbReference type="SUPFAM" id="SSF48498">
    <property type="entry name" value="Tetracyclin repressor-like, C-terminal domain"/>
    <property type="match status" value="1"/>
</dbReference>
<keyword evidence="3" id="KW-0804">Transcription</keyword>
<dbReference type="RefSeq" id="WP_147256458.1">
    <property type="nucleotide sequence ID" value="NZ_VIWU01000001.1"/>
</dbReference>
<dbReference type="PROSITE" id="PS50977">
    <property type="entry name" value="HTH_TETR_2"/>
    <property type="match status" value="1"/>
</dbReference>
<keyword evidence="1" id="KW-0805">Transcription regulation</keyword>
<evidence type="ECO:0000313" key="7">
    <source>
        <dbReference type="Proteomes" id="UP000321261"/>
    </source>
</evidence>
<dbReference type="PANTHER" id="PTHR47506:SF3">
    <property type="entry name" value="HTH-TYPE TRANSCRIPTIONAL REGULATOR LMRA"/>
    <property type="match status" value="1"/>
</dbReference>
<evidence type="ECO:0000256" key="1">
    <source>
        <dbReference type="ARBA" id="ARBA00023015"/>
    </source>
</evidence>
<dbReference type="Gene3D" id="1.10.357.10">
    <property type="entry name" value="Tetracycline Repressor, domain 2"/>
    <property type="match status" value="1"/>
</dbReference>
<dbReference type="Pfam" id="PF00440">
    <property type="entry name" value="TetR_N"/>
    <property type="match status" value="1"/>
</dbReference>
<dbReference type="SUPFAM" id="SSF46689">
    <property type="entry name" value="Homeodomain-like"/>
    <property type="match status" value="1"/>
</dbReference>
<evidence type="ECO:0000256" key="4">
    <source>
        <dbReference type="PROSITE-ProRule" id="PRU00335"/>
    </source>
</evidence>
<feature type="DNA-binding region" description="H-T-H motif" evidence="4">
    <location>
        <begin position="33"/>
        <end position="52"/>
    </location>
</feature>
<comment type="caution">
    <text evidence="6">The sequence shown here is derived from an EMBL/GenBank/DDBJ whole genome shotgun (WGS) entry which is preliminary data.</text>
</comment>
<evidence type="ECO:0000256" key="3">
    <source>
        <dbReference type="ARBA" id="ARBA00023163"/>
    </source>
</evidence>
<dbReference type="InterPro" id="IPR009057">
    <property type="entry name" value="Homeodomain-like_sf"/>
</dbReference>
<dbReference type="InterPro" id="IPR036271">
    <property type="entry name" value="Tet_transcr_reg_TetR-rel_C_sf"/>
</dbReference>
<dbReference type="Proteomes" id="UP000321261">
    <property type="component" value="Unassembled WGS sequence"/>
</dbReference>
<protein>
    <submittedName>
        <fullName evidence="6">TetR family transcriptional regulator</fullName>
    </submittedName>
</protein>
<dbReference type="InterPro" id="IPR011075">
    <property type="entry name" value="TetR_C"/>
</dbReference>